<feature type="signal peptide" evidence="2">
    <location>
        <begin position="1"/>
        <end position="22"/>
    </location>
</feature>
<feature type="domain" description="Glucan biosynthesis periplasmic MdoG C-terminal" evidence="3">
    <location>
        <begin position="26"/>
        <end position="527"/>
    </location>
</feature>
<dbReference type="SUPFAM" id="SSF74650">
    <property type="entry name" value="Galactose mutarotase-like"/>
    <property type="match status" value="1"/>
</dbReference>
<keyword evidence="2" id="KW-0732">Signal</keyword>
<dbReference type="GO" id="GO:0003824">
    <property type="term" value="F:catalytic activity"/>
    <property type="evidence" value="ECO:0007669"/>
    <property type="project" value="InterPro"/>
</dbReference>
<protein>
    <submittedName>
        <fullName evidence="4">Glucan biosynthesis protein</fullName>
    </submittedName>
</protein>
<name>A0A975J109_9BACT</name>
<dbReference type="Gene3D" id="2.70.98.10">
    <property type="match status" value="1"/>
</dbReference>
<dbReference type="InterPro" id="IPR007444">
    <property type="entry name" value="Glucan_biosyn_MdoG_C"/>
</dbReference>
<evidence type="ECO:0000256" key="1">
    <source>
        <dbReference type="ARBA" id="ARBA00004418"/>
    </source>
</evidence>
<comment type="subcellular location">
    <subcellularLocation>
        <location evidence="1">Periplasm</location>
    </subcellularLocation>
</comment>
<keyword evidence="5" id="KW-1185">Reference proteome</keyword>
<dbReference type="EMBL" id="CP073100">
    <property type="protein sequence ID" value="QUE52051.1"/>
    <property type="molecule type" value="Genomic_DNA"/>
</dbReference>
<dbReference type="PANTHER" id="PTHR30504:SF2">
    <property type="entry name" value="GLUCANS BIOSYNTHESIS PROTEIN G"/>
    <property type="match status" value="1"/>
</dbReference>
<dbReference type="GO" id="GO:0051274">
    <property type="term" value="P:beta-glucan biosynthetic process"/>
    <property type="evidence" value="ECO:0007669"/>
    <property type="project" value="TreeGrafter"/>
</dbReference>
<dbReference type="PANTHER" id="PTHR30504">
    <property type="entry name" value="GLUCANS BIOSYNTHESIS PROTEIN"/>
    <property type="match status" value="1"/>
</dbReference>
<accession>A0A975J109</accession>
<proteinExistence type="predicted"/>
<dbReference type="GO" id="GO:0030246">
    <property type="term" value="F:carbohydrate binding"/>
    <property type="evidence" value="ECO:0007669"/>
    <property type="project" value="InterPro"/>
</dbReference>
<dbReference type="InterPro" id="IPR014438">
    <property type="entry name" value="Glucan_biosyn_MdoG/MdoD"/>
</dbReference>
<dbReference type="InterPro" id="IPR014718">
    <property type="entry name" value="GH-type_carb-bd"/>
</dbReference>
<feature type="chain" id="PRO_5037216809" evidence="2">
    <location>
        <begin position="23"/>
        <end position="529"/>
    </location>
</feature>
<dbReference type="GO" id="GO:0030288">
    <property type="term" value="C:outer membrane-bounded periplasmic space"/>
    <property type="evidence" value="ECO:0007669"/>
    <property type="project" value="TreeGrafter"/>
</dbReference>
<dbReference type="Pfam" id="PF04349">
    <property type="entry name" value="MdoG"/>
    <property type="match status" value="1"/>
</dbReference>
<evidence type="ECO:0000313" key="5">
    <source>
        <dbReference type="Proteomes" id="UP000676169"/>
    </source>
</evidence>
<organism evidence="4 5">
    <name type="scientific">Luteolibacter ambystomatis</name>
    <dbReference type="NCBI Taxonomy" id="2824561"/>
    <lineage>
        <taxon>Bacteria</taxon>
        <taxon>Pseudomonadati</taxon>
        <taxon>Verrucomicrobiota</taxon>
        <taxon>Verrucomicrobiia</taxon>
        <taxon>Verrucomicrobiales</taxon>
        <taxon>Verrucomicrobiaceae</taxon>
        <taxon>Luteolibacter</taxon>
    </lineage>
</organism>
<dbReference type="Proteomes" id="UP000676169">
    <property type="component" value="Chromosome"/>
</dbReference>
<reference evidence="4" key="1">
    <citation type="submission" date="2021-04" db="EMBL/GenBank/DDBJ databases">
        <title>Luteolibacter sp. 32A isolated from the skin of an Anderson's salamander (Ambystoma andersonii).</title>
        <authorList>
            <person name="Spergser J."/>
            <person name="Busse H.-J."/>
        </authorList>
    </citation>
    <scope>NUCLEOTIDE SEQUENCE</scope>
    <source>
        <strain evidence="4">32A</strain>
    </source>
</reference>
<dbReference type="RefSeq" id="WP_211632543.1">
    <property type="nucleotide sequence ID" value="NZ_CP073100.1"/>
</dbReference>
<dbReference type="InterPro" id="IPR011013">
    <property type="entry name" value="Gal_mutarotase_sf_dom"/>
</dbReference>
<dbReference type="KEGG" id="lamb:KBB96_03975"/>
<sequence>MTAAPKPLSASLLLVLTATGMAAEEFSYDSLRAEARTLAAAPYEAPKDNLADYWKNLTYDQHRDIRFKMESGLWWDQKVNFSVDFFHPGWTTKRTISVSEVVGGKSSHLDFNQSLFNYGKNVIPKGTPAPQGYAGWRARTHLNSEDYMDEFLVFQGASYFRAIPQKTVYGLSARGLSLNSGLPGVPEEFPDFTEFHLQRPGKEDKSLKAWALLNGPSVAGAYQFTVTPGVETVMDVEAELTFRRPVQQVGLAPFSSMFWFGEGTQPRPYDHRPEVHDSDGVLMELGSGNLHFRPLEHANDRFRHCVFRLEKPRSWSLLQRDRSFSSYQDLEAGYHNRPSVKVEPVEGFDLGKLHLIEMPTHDETDDNVILLWEPEPGLEVGKAYRFHYRLRWMRDPAPSGLFQVKATRPGVPVKQPGQMLVSVDFAKPLYPEKKVGDPKWDDATKIKPVVTLNKEGVKLVHVGLTDLSMANVDDIAVADGRNPAMHMPQVLRAFFVFEPGQEKDIDMTCELQDASGKVLSERWVYLWSK</sequence>
<dbReference type="PIRSF" id="PIRSF006281">
    <property type="entry name" value="MdoG"/>
    <property type="match status" value="1"/>
</dbReference>
<dbReference type="AlphaFoldDB" id="A0A975J109"/>
<evidence type="ECO:0000259" key="3">
    <source>
        <dbReference type="Pfam" id="PF04349"/>
    </source>
</evidence>
<gene>
    <name evidence="4" type="ORF">KBB96_03975</name>
</gene>
<evidence type="ECO:0000256" key="2">
    <source>
        <dbReference type="SAM" id="SignalP"/>
    </source>
</evidence>
<evidence type="ECO:0000313" key="4">
    <source>
        <dbReference type="EMBL" id="QUE52051.1"/>
    </source>
</evidence>